<dbReference type="AlphaFoldDB" id="A0A5M6ZKY1"/>
<dbReference type="SMART" id="SM00226">
    <property type="entry name" value="LMWPc"/>
    <property type="match status" value="1"/>
</dbReference>
<gene>
    <name evidence="2" type="ORF">F1654_01385</name>
</gene>
<accession>A0A5M6ZKY1</accession>
<dbReference type="Proteomes" id="UP000325122">
    <property type="component" value="Unassembled WGS sequence"/>
</dbReference>
<dbReference type="EMBL" id="VWOJ01000001">
    <property type="protein sequence ID" value="KAA5805483.1"/>
    <property type="molecule type" value="Genomic_DNA"/>
</dbReference>
<dbReference type="SUPFAM" id="SSF52788">
    <property type="entry name" value="Phosphotyrosine protein phosphatases I"/>
    <property type="match status" value="1"/>
</dbReference>
<protein>
    <submittedName>
        <fullName evidence="2">Low molecular weight phosphatase family protein</fullName>
    </submittedName>
</protein>
<dbReference type="Gene3D" id="3.40.50.2300">
    <property type="match status" value="1"/>
</dbReference>
<keyword evidence="3" id="KW-1185">Reference proteome</keyword>
<evidence type="ECO:0000259" key="1">
    <source>
        <dbReference type="SMART" id="SM00226"/>
    </source>
</evidence>
<feature type="domain" description="Phosphotyrosine protein phosphatase I" evidence="1">
    <location>
        <begin position="1"/>
        <end position="122"/>
    </location>
</feature>
<dbReference type="InterPro" id="IPR036196">
    <property type="entry name" value="Ptyr_pPase_sf"/>
</dbReference>
<name>A0A5M6ZKY1_9PROT</name>
<organism evidence="2 3">
    <name type="scientific">Alkalicaulis satelles</name>
    <dbReference type="NCBI Taxonomy" id="2609175"/>
    <lineage>
        <taxon>Bacteria</taxon>
        <taxon>Pseudomonadati</taxon>
        <taxon>Pseudomonadota</taxon>
        <taxon>Alphaproteobacteria</taxon>
        <taxon>Maricaulales</taxon>
        <taxon>Maricaulaceae</taxon>
        <taxon>Alkalicaulis</taxon>
    </lineage>
</organism>
<sequence length="123" mass="13758">MAERLWRRRFGPRALVMSCGVEPAPWPDGFMIAVMDELGEDLSTFECRDMESTADAPVELVVCLAPEAAEAASAFAERRGAAYEFWPVADPARVEGVRQARLDAYRATRDLIAERVARWRDAP</sequence>
<evidence type="ECO:0000313" key="2">
    <source>
        <dbReference type="EMBL" id="KAA5805483.1"/>
    </source>
</evidence>
<dbReference type="Pfam" id="PF01451">
    <property type="entry name" value="LMWPc"/>
    <property type="match status" value="1"/>
</dbReference>
<dbReference type="InterPro" id="IPR023485">
    <property type="entry name" value="Ptyr_pPase"/>
</dbReference>
<evidence type="ECO:0000313" key="3">
    <source>
        <dbReference type="Proteomes" id="UP000325122"/>
    </source>
</evidence>
<reference evidence="2 3" key="1">
    <citation type="submission" date="2019-09" db="EMBL/GenBank/DDBJ databases">
        <authorList>
            <person name="Kevbrin V."/>
            <person name="Grouzdev D.S."/>
        </authorList>
    </citation>
    <scope>NUCLEOTIDE SEQUENCE [LARGE SCALE GENOMIC DNA]</scope>
    <source>
        <strain evidence="2 3">G-192</strain>
    </source>
</reference>
<proteinExistence type="predicted"/>
<comment type="caution">
    <text evidence="2">The sequence shown here is derived from an EMBL/GenBank/DDBJ whole genome shotgun (WGS) entry which is preliminary data.</text>
</comment>